<keyword evidence="9 14" id="KW-0333">Golgi apparatus</keyword>
<dbReference type="PIRSF" id="PIRSF005727">
    <property type="entry name" value="Coatomer_beta_subunit"/>
    <property type="match status" value="1"/>
</dbReference>
<accession>A0A0S4J6I0</accession>
<evidence type="ECO:0000256" key="10">
    <source>
        <dbReference type="ARBA" id="ARBA00023136"/>
    </source>
</evidence>
<keyword evidence="6" id="KW-0677">Repeat</keyword>
<dbReference type="Proteomes" id="UP000051952">
    <property type="component" value="Unassembled WGS sequence"/>
</dbReference>
<name>A0A0S4J6I0_BODSA</name>
<evidence type="ECO:0000256" key="7">
    <source>
        <dbReference type="ARBA" id="ARBA00022892"/>
    </source>
</evidence>
<evidence type="ECO:0000256" key="12">
    <source>
        <dbReference type="ARBA" id="ARBA00025536"/>
    </source>
</evidence>
<evidence type="ECO:0000259" key="15">
    <source>
        <dbReference type="Pfam" id="PF01602"/>
    </source>
</evidence>
<keyword evidence="4 14" id="KW-0813">Transport</keyword>
<dbReference type="Gene3D" id="1.25.10.10">
    <property type="entry name" value="Leucine-rich Repeat Variant"/>
    <property type="match status" value="1"/>
</dbReference>
<evidence type="ECO:0000256" key="2">
    <source>
        <dbReference type="ARBA" id="ARBA00011775"/>
    </source>
</evidence>
<gene>
    <name evidence="18" type="ORF">BSAL_00010</name>
</gene>
<dbReference type="InterPro" id="IPR029446">
    <property type="entry name" value="COPB1_appendage_platform_dom"/>
</dbReference>
<dbReference type="GO" id="GO:0006891">
    <property type="term" value="P:intra-Golgi vesicle-mediated transport"/>
    <property type="evidence" value="ECO:0007669"/>
    <property type="project" value="TreeGrafter"/>
</dbReference>
<keyword evidence="7 14" id="KW-0931">ER-Golgi transport</keyword>
<keyword evidence="19" id="KW-1185">Reference proteome</keyword>
<keyword evidence="10 14" id="KW-0472">Membrane</keyword>
<protein>
    <recommendedName>
        <fullName evidence="3 14">Coatomer subunit beta</fullName>
    </recommendedName>
    <alternativeName>
        <fullName evidence="13 14">Beta-coat protein</fullName>
    </alternativeName>
</protein>
<dbReference type="GO" id="GO:0030126">
    <property type="term" value="C:COPI vesicle coat"/>
    <property type="evidence" value="ECO:0007669"/>
    <property type="project" value="InterPro"/>
</dbReference>
<proteinExistence type="predicted"/>
<evidence type="ECO:0000256" key="8">
    <source>
        <dbReference type="ARBA" id="ARBA00022927"/>
    </source>
</evidence>
<keyword evidence="11 14" id="KW-0968">Cytoplasmic vesicle</keyword>
<dbReference type="InterPro" id="IPR016024">
    <property type="entry name" value="ARM-type_fold"/>
</dbReference>
<comment type="subunit">
    <text evidence="2 14">Oligomeric complex that consists of at least the alpha, beta, beta', gamma, delta, epsilon and zeta subunits.</text>
</comment>
<dbReference type="Pfam" id="PF14806">
    <property type="entry name" value="Coatomer_b_Cpla"/>
    <property type="match status" value="1"/>
</dbReference>
<evidence type="ECO:0000256" key="14">
    <source>
        <dbReference type="PIRNR" id="PIRNR005727"/>
    </source>
</evidence>
<comment type="function">
    <text evidence="12 14">The coatomer is a cytosolic protein complex that binds to dilysine motifs and reversibly associates with Golgi non-clathrin-coated vesicles, which further mediate biosynthetic protein transport from the ER, via the Golgi up to the trans Golgi network. Coatomer complex is required for budding from Golgi membranes, and is essential for the retrograde Golgi-to-ER transport of dilysine-tagged proteins.</text>
</comment>
<evidence type="ECO:0000259" key="16">
    <source>
        <dbReference type="Pfam" id="PF07718"/>
    </source>
</evidence>
<dbReference type="GO" id="GO:0006888">
    <property type="term" value="P:endoplasmic reticulum to Golgi vesicle-mediated transport"/>
    <property type="evidence" value="ECO:0007669"/>
    <property type="project" value="TreeGrafter"/>
</dbReference>
<dbReference type="Pfam" id="PF07718">
    <property type="entry name" value="Coatamer_beta_C"/>
    <property type="match status" value="1"/>
</dbReference>
<dbReference type="InterPro" id="IPR011710">
    <property type="entry name" value="Coatomer_bsu_C"/>
</dbReference>
<feature type="domain" description="Coatomer beta subunit C-terminal" evidence="16">
    <location>
        <begin position="658"/>
        <end position="796"/>
    </location>
</feature>
<dbReference type="AlphaFoldDB" id="A0A0S4J6I0"/>
<dbReference type="PANTHER" id="PTHR10635">
    <property type="entry name" value="COATOMER SUBUNIT BETA"/>
    <property type="match status" value="1"/>
</dbReference>
<evidence type="ECO:0000256" key="4">
    <source>
        <dbReference type="ARBA" id="ARBA00022448"/>
    </source>
</evidence>
<dbReference type="EMBL" id="CYKH01001399">
    <property type="protein sequence ID" value="CUG86806.1"/>
    <property type="molecule type" value="Genomic_DNA"/>
</dbReference>
<evidence type="ECO:0000256" key="11">
    <source>
        <dbReference type="ARBA" id="ARBA00023329"/>
    </source>
</evidence>
<dbReference type="OMA" id="IYKNFDW"/>
<organism evidence="18 19">
    <name type="scientific">Bodo saltans</name>
    <name type="common">Flagellated protozoan</name>
    <dbReference type="NCBI Taxonomy" id="75058"/>
    <lineage>
        <taxon>Eukaryota</taxon>
        <taxon>Discoba</taxon>
        <taxon>Euglenozoa</taxon>
        <taxon>Kinetoplastea</taxon>
        <taxon>Metakinetoplastina</taxon>
        <taxon>Eubodonida</taxon>
        <taxon>Bodonidae</taxon>
        <taxon>Bodo</taxon>
    </lineage>
</organism>
<feature type="domain" description="Clathrin/coatomer adaptor adaptin-like N-terminal" evidence="15">
    <location>
        <begin position="20"/>
        <end position="481"/>
    </location>
</feature>
<dbReference type="GO" id="GO:0006886">
    <property type="term" value="P:intracellular protein transport"/>
    <property type="evidence" value="ECO:0007669"/>
    <property type="project" value="InterPro"/>
</dbReference>
<evidence type="ECO:0000259" key="17">
    <source>
        <dbReference type="Pfam" id="PF14806"/>
    </source>
</evidence>
<evidence type="ECO:0000256" key="13">
    <source>
        <dbReference type="ARBA" id="ARBA00030841"/>
    </source>
</evidence>
<evidence type="ECO:0000256" key="5">
    <source>
        <dbReference type="ARBA" id="ARBA00022490"/>
    </source>
</evidence>
<dbReference type="InterPro" id="IPR002553">
    <property type="entry name" value="Clathrin/coatomer_adapt-like_N"/>
</dbReference>
<comment type="subcellular location">
    <subcellularLocation>
        <location evidence="14">Cytoplasm</location>
    </subcellularLocation>
    <subcellularLocation>
        <location evidence="1 14">Golgi apparatus membrane</location>
        <topology evidence="1 14">Peripheral membrane protein</topology>
        <orientation evidence="1 14">Cytoplasmic side</orientation>
    </subcellularLocation>
    <subcellularLocation>
        <location evidence="14">Cytoplasmic vesicle</location>
        <location evidence="14">COPI-coated vesicle membrane</location>
        <topology evidence="14">Peripheral membrane protein</topology>
        <orientation evidence="14">Cytoplasmic side</orientation>
    </subcellularLocation>
</comment>
<dbReference type="FunFam" id="1.25.10.10:FF:000444">
    <property type="entry name" value="Coatomer subunit beta"/>
    <property type="match status" value="1"/>
</dbReference>
<dbReference type="GO" id="GO:0005198">
    <property type="term" value="F:structural molecule activity"/>
    <property type="evidence" value="ECO:0007669"/>
    <property type="project" value="InterPro"/>
</dbReference>
<dbReference type="PANTHER" id="PTHR10635:SF0">
    <property type="entry name" value="COATOMER SUBUNIT BETA"/>
    <property type="match status" value="1"/>
</dbReference>
<sequence length="937" mass="104600">MSTQEAQSTVLIAYEGASVTSKELKENLEKGDVATKTAALKKMILLQLNGEPQGQLIMTVIKNLVPLEDHAVKKLLLYFWEVVDKSDSNGNLLPEIILLCSFLRSDLQHPNEYIRGVTLRFLSKLKERDILEPLISSVVANLSHRVTYVRRSAVLAVHAIFAKFPQLLPDAPEMVEKFLLEENDVSARRNAFNMLFQCSQERATRFLASFRESNDMSQAGDVFQLSIVEFVKHMIQVNPFEKAKYVPILFAVLQSKSPAVLYQCASTLLTLSSSPTAIRHAANTFIHLLTTHSDNNVRLIVLERLNEMKGLFNDILQESLMDILRGLATGNVDIRREIIQLALDLVNHKNIDSFVQFMKKELVRSQSEDEMGDAAAQQEYRQLIVKGIHKTVMKHTSVAASVVPVLMDYICEPGASSYDVIIFIREVMQSQSELRADLLSRMSNSFQMISSPKVMRAVLWLFGVHCKSAEHITSIFDQLKQSLNPLPLAAAVTSAQTIEDDGPSTVATTTVREDGTYVMNIVLADKRKEAERSDLTGVRSQIVAGDFFLAAAFANTLAKLVVQLFKLPISPSVRHSVQSDAIALMQEIIRFGTSKSSPTPLDDDAHERLRLAITVAQNPHNDFLVSIVDDSYEAYSSVHAVSSEEESKETHVQQLTRADQPITFTQLNRGRNAVLEFEATADEVGVAVANESIEKDENFLGKLQRALPLSGFNDPVYVEATVTVHQFDILIEWLLVNQTSETLNNLTVELAALNDMKLCERPQSHTLLPHATLLTRSSLKVSSTESGVIFGTVLYDSAGSDRSCVLLNEIHVDIMDYIKPATCQLSDFRTMWNVFDWENKIVVNTDLTDLREFVERIVVETNMRPLDPIPHGNCDYLSSSLYARSVFGEDALANVSLELNEDGKIEGVVRIRSKTQAIALGLGEKVSSRQKCTENRK</sequence>
<evidence type="ECO:0000256" key="1">
    <source>
        <dbReference type="ARBA" id="ARBA00004255"/>
    </source>
</evidence>
<dbReference type="GO" id="GO:0000139">
    <property type="term" value="C:Golgi membrane"/>
    <property type="evidence" value="ECO:0007669"/>
    <property type="project" value="UniProtKB-SubCell"/>
</dbReference>
<dbReference type="InterPro" id="IPR016460">
    <property type="entry name" value="COPB1"/>
</dbReference>
<evidence type="ECO:0000313" key="19">
    <source>
        <dbReference type="Proteomes" id="UP000051952"/>
    </source>
</evidence>
<feature type="domain" description="Coatomer beta subunit appendage platform" evidence="17">
    <location>
        <begin position="801"/>
        <end position="926"/>
    </location>
</feature>
<dbReference type="SUPFAM" id="SSF48371">
    <property type="entry name" value="ARM repeat"/>
    <property type="match status" value="1"/>
</dbReference>
<dbReference type="OrthoDB" id="10261439at2759"/>
<dbReference type="Pfam" id="PF01602">
    <property type="entry name" value="Adaptin_N"/>
    <property type="match status" value="1"/>
</dbReference>
<evidence type="ECO:0000256" key="9">
    <source>
        <dbReference type="ARBA" id="ARBA00023034"/>
    </source>
</evidence>
<keyword evidence="5 14" id="KW-0963">Cytoplasm</keyword>
<evidence type="ECO:0000256" key="3">
    <source>
        <dbReference type="ARBA" id="ARBA00017024"/>
    </source>
</evidence>
<reference evidence="19" key="1">
    <citation type="submission" date="2015-09" db="EMBL/GenBank/DDBJ databases">
        <authorList>
            <consortium name="Pathogen Informatics"/>
        </authorList>
    </citation>
    <scope>NUCLEOTIDE SEQUENCE [LARGE SCALE GENOMIC DNA]</scope>
    <source>
        <strain evidence="19">Lake Konstanz</strain>
    </source>
</reference>
<keyword evidence="8 14" id="KW-0653">Protein transport</keyword>
<evidence type="ECO:0000313" key="18">
    <source>
        <dbReference type="EMBL" id="CUG86806.1"/>
    </source>
</evidence>
<dbReference type="VEuPathDB" id="TriTrypDB:BSAL_00010"/>
<evidence type="ECO:0000256" key="6">
    <source>
        <dbReference type="ARBA" id="ARBA00022737"/>
    </source>
</evidence>
<dbReference type="InterPro" id="IPR011989">
    <property type="entry name" value="ARM-like"/>
</dbReference>